<evidence type="ECO:0000313" key="1">
    <source>
        <dbReference type="EMBL" id="CAB4175734.1"/>
    </source>
</evidence>
<dbReference type="EMBL" id="LR797195">
    <property type="protein sequence ID" value="CAB4193932.1"/>
    <property type="molecule type" value="Genomic_DNA"/>
</dbReference>
<protein>
    <recommendedName>
        <fullName evidence="3">Cytidyltransferase</fullName>
    </recommendedName>
</protein>
<dbReference type="SUPFAM" id="SSF52374">
    <property type="entry name" value="Nucleotidylyl transferase"/>
    <property type="match status" value="1"/>
</dbReference>
<name>A0A6J5RDD5_9CAUD</name>
<sequence length="140" mass="15936">MIYNLFIGRYQSPHKGHMTIFNEYLDKDLSVLIAIRDIAPDENNPLTASEVKSIWDTIYLGNPLVKTIIIPDIASVNYGRGVGYEVTEIQVKSNIANISATEIRRQIRDGEDAWKELVDINGHDVLFNLLKNKETYGKEK</sequence>
<gene>
    <name evidence="2" type="ORF">UFOVP1247_303</name>
    <name evidence="1" type="ORF">UFOVP970_343</name>
</gene>
<evidence type="ECO:0008006" key="3">
    <source>
        <dbReference type="Google" id="ProtNLM"/>
    </source>
</evidence>
<dbReference type="InterPro" id="IPR014729">
    <property type="entry name" value="Rossmann-like_a/b/a_fold"/>
</dbReference>
<dbReference type="EMBL" id="LR796916">
    <property type="protein sequence ID" value="CAB4175734.1"/>
    <property type="molecule type" value="Genomic_DNA"/>
</dbReference>
<reference evidence="2" key="1">
    <citation type="submission" date="2020-05" db="EMBL/GenBank/DDBJ databases">
        <authorList>
            <person name="Chiriac C."/>
            <person name="Salcher M."/>
            <person name="Ghai R."/>
            <person name="Kavagutti S V."/>
        </authorList>
    </citation>
    <scope>NUCLEOTIDE SEQUENCE</scope>
</reference>
<organism evidence="2">
    <name type="scientific">uncultured Caudovirales phage</name>
    <dbReference type="NCBI Taxonomy" id="2100421"/>
    <lineage>
        <taxon>Viruses</taxon>
        <taxon>Duplodnaviria</taxon>
        <taxon>Heunggongvirae</taxon>
        <taxon>Uroviricota</taxon>
        <taxon>Caudoviricetes</taxon>
        <taxon>Peduoviridae</taxon>
        <taxon>Maltschvirus</taxon>
        <taxon>Maltschvirus maltsch</taxon>
    </lineage>
</organism>
<accession>A0A6J5RDD5</accession>
<evidence type="ECO:0000313" key="2">
    <source>
        <dbReference type="EMBL" id="CAB4193932.1"/>
    </source>
</evidence>
<dbReference type="Gene3D" id="3.40.50.620">
    <property type="entry name" value="HUPs"/>
    <property type="match status" value="1"/>
</dbReference>
<proteinExistence type="predicted"/>